<dbReference type="RefSeq" id="WP_151139104.1">
    <property type="nucleotide sequence ID" value="NZ_VZUS01000001.1"/>
</dbReference>
<sequence>MSYPADKTPLHETTGVRIAVVVVLLVTLAYSLLIAQQILLWVFLVVGAVSLWFAARLVVAMEQIARHLGRLADAESEDRNSAKNRE</sequence>
<dbReference type="AlphaFoldDB" id="A0A643K6B4"/>
<feature type="transmembrane region" description="Helical" evidence="1">
    <location>
        <begin position="38"/>
        <end position="59"/>
    </location>
</feature>
<name>A0A643K6B4_9EURY</name>
<dbReference type="InterPro" id="IPR058379">
    <property type="entry name" value="DUF8066"/>
</dbReference>
<dbReference type="Pfam" id="PF26262">
    <property type="entry name" value="DUF8066"/>
    <property type="match status" value="1"/>
</dbReference>
<evidence type="ECO:0000313" key="2">
    <source>
        <dbReference type="EMBL" id="KAB1188936.1"/>
    </source>
</evidence>
<keyword evidence="1" id="KW-0472">Membrane</keyword>
<dbReference type="EMBL" id="VZUS01000001">
    <property type="protein sequence ID" value="KAB1188936.1"/>
    <property type="molecule type" value="Genomic_DNA"/>
</dbReference>
<evidence type="ECO:0000256" key="1">
    <source>
        <dbReference type="SAM" id="Phobius"/>
    </source>
</evidence>
<proteinExistence type="predicted"/>
<protein>
    <submittedName>
        <fullName evidence="2">Uncharacterized protein</fullName>
    </submittedName>
</protein>
<accession>A0A643K6B4</accession>
<organism evidence="2">
    <name type="scientific">Haloferax sp. CBA1149</name>
    <dbReference type="NCBI Taxonomy" id="2650753"/>
    <lineage>
        <taxon>Archaea</taxon>
        <taxon>Methanobacteriati</taxon>
        <taxon>Methanobacteriota</taxon>
        <taxon>Stenosarchaea group</taxon>
        <taxon>Halobacteria</taxon>
        <taxon>Halobacteriales</taxon>
        <taxon>Haloferacaceae</taxon>
        <taxon>Haloferax</taxon>
    </lineage>
</organism>
<comment type="caution">
    <text evidence="2">The sequence shown here is derived from an EMBL/GenBank/DDBJ whole genome shotgun (WGS) entry which is preliminary data.</text>
</comment>
<keyword evidence="1" id="KW-1133">Transmembrane helix</keyword>
<keyword evidence="1" id="KW-0812">Transmembrane</keyword>
<reference evidence="2" key="1">
    <citation type="submission" date="2019-09" db="EMBL/GenBank/DDBJ databases">
        <title>Genomic analysis of Haloferax sp. CBA1149.</title>
        <authorList>
            <person name="Roh S.W."/>
        </authorList>
    </citation>
    <scope>NUCLEOTIDE SEQUENCE</scope>
    <source>
        <strain evidence="2">CBA1149</strain>
    </source>
</reference>
<feature type="transmembrane region" description="Helical" evidence="1">
    <location>
        <begin position="14"/>
        <end position="32"/>
    </location>
</feature>
<gene>
    <name evidence="2" type="ORF">Hfx1149_13190</name>
</gene>